<comment type="caution">
    <text evidence="2">The sequence shown here is derived from an EMBL/GenBank/DDBJ whole genome shotgun (WGS) entry which is preliminary data.</text>
</comment>
<gene>
    <name evidence="2" type="ORF">JCM21714_3028</name>
</gene>
<organism evidence="2 3">
    <name type="scientific">Gracilibacillus boraciitolerans JCM 21714</name>
    <dbReference type="NCBI Taxonomy" id="1298598"/>
    <lineage>
        <taxon>Bacteria</taxon>
        <taxon>Bacillati</taxon>
        <taxon>Bacillota</taxon>
        <taxon>Bacilli</taxon>
        <taxon>Bacillales</taxon>
        <taxon>Bacillaceae</taxon>
        <taxon>Gracilibacillus</taxon>
    </lineage>
</organism>
<keyword evidence="1" id="KW-0812">Transmembrane</keyword>
<evidence type="ECO:0000256" key="1">
    <source>
        <dbReference type="SAM" id="Phobius"/>
    </source>
</evidence>
<dbReference type="Proteomes" id="UP000019102">
    <property type="component" value="Unassembled WGS sequence"/>
</dbReference>
<evidence type="ECO:0000313" key="2">
    <source>
        <dbReference type="EMBL" id="GAE93910.1"/>
    </source>
</evidence>
<proteinExistence type="predicted"/>
<feature type="transmembrane region" description="Helical" evidence="1">
    <location>
        <begin position="33"/>
        <end position="55"/>
    </location>
</feature>
<keyword evidence="3" id="KW-1185">Reference proteome</keyword>
<accession>W4VKM2</accession>
<dbReference type="AlphaFoldDB" id="W4VKM2"/>
<protein>
    <submittedName>
        <fullName evidence="2">Uncharacterized protein</fullName>
    </submittedName>
</protein>
<dbReference type="RefSeq" id="WP_035724403.1">
    <property type="nucleotide sequence ID" value="NZ_BAVS01000017.1"/>
</dbReference>
<dbReference type="EMBL" id="BAVS01000017">
    <property type="protein sequence ID" value="GAE93910.1"/>
    <property type="molecule type" value="Genomic_DNA"/>
</dbReference>
<evidence type="ECO:0000313" key="3">
    <source>
        <dbReference type="Proteomes" id="UP000019102"/>
    </source>
</evidence>
<sequence length="73" mass="7987">MAVVQSFIYLGQFSSPHIHSIISNTFGDGSVNYSYSVMAIVLLIVGVILILKTLYQVKFVKPNKAAVPGKKLM</sequence>
<keyword evidence="1" id="KW-1133">Transmembrane helix</keyword>
<keyword evidence="1" id="KW-0472">Membrane</keyword>
<reference evidence="2 3" key="1">
    <citation type="journal article" date="2014" name="Genome Announc.">
        <title>Draft Genome Sequence of the Boron-Tolerant and Moderately Halotolerant Bacterium Gracilibacillus boraciitolerans JCM 21714T.</title>
        <authorList>
            <person name="Ahmed I."/>
            <person name="Oshima K."/>
            <person name="Suda W."/>
            <person name="Kitamura K."/>
            <person name="Iida T."/>
            <person name="Ohmori Y."/>
            <person name="Fujiwara T."/>
            <person name="Hattori M."/>
            <person name="Ohkuma M."/>
        </authorList>
    </citation>
    <scope>NUCLEOTIDE SEQUENCE [LARGE SCALE GENOMIC DNA]</scope>
    <source>
        <strain evidence="2 3">JCM 21714</strain>
    </source>
</reference>
<name>W4VKM2_9BACI</name>